<feature type="compositionally biased region" description="Low complexity" evidence="1">
    <location>
        <begin position="196"/>
        <end position="210"/>
    </location>
</feature>
<gene>
    <name evidence="2" type="ORF">F6X53_24685</name>
</gene>
<keyword evidence="3" id="KW-1185">Reference proteome</keyword>
<evidence type="ECO:0000313" key="3">
    <source>
        <dbReference type="Proteomes" id="UP000474159"/>
    </source>
</evidence>
<evidence type="ECO:0000256" key="1">
    <source>
        <dbReference type="SAM" id="MobiDB-lite"/>
    </source>
</evidence>
<accession>A0A6L3SVT4</accession>
<name>A0A6L3SVT4_9HYPH</name>
<dbReference type="AlphaFoldDB" id="A0A6L3SVT4"/>
<feature type="compositionally biased region" description="Pro residues" evidence="1">
    <location>
        <begin position="36"/>
        <end position="46"/>
    </location>
</feature>
<dbReference type="OrthoDB" id="8005850at2"/>
<protein>
    <submittedName>
        <fullName evidence="2">Uncharacterized protein</fullName>
    </submittedName>
</protein>
<organism evidence="2 3">
    <name type="scientific">Methylobacterium soli</name>
    <dbReference type="NCBI Taxonomy" id="553447"/>
    <lineage>
        <taxon>Bacteria</taxon>
        <taxon>Pseudomonadati</taxon>
        <taxon>Pseudomonadota</taxon>
        <taxon>Alphaproteobacteria</taxon>
        <taxon>Hyphomicrobiales</taxon>
        <taxon>Methylobacteriaceae</taxon>
        <taxon>Methylobacterium</taxon>
    </lineage>
</organism>
<dbReference type="EMBL" id="VZZK01000033">
    <property type="protein sequence ID" value="KAB1075885.1"/>
    <property type="molecule type" value="Genomic_DNA"/>
</dbReference>
<reference evidence="2 3" key="1">
    <citation type="submission" date="2019-09" db="EMBL/GenBank/DDBJ databases">
        <title>YIM 48816 draft genome.</title>
        <authorList>
            <person name="Jiang L."/>
        </authorList>
    </citation>
    <scope>NUCLEOTIDE SEQUENCE [LARGE SCALE GENOMIC DNA]</scope>
    <source>
        <strain evidence="2 3">YIM 48816</strain>
    </source>
</reference>
<feature type="region of interest" description="Disordered" evidence="1">
    <location>
        <begin position="1"/>
        <end position="56"/>
    </location>
</feature>
<evidence type="ECO:0000313" key="2">
    <source>
        <dbReference type="EMBL" id="KAB1075885.1"/>
    </source>
</evidence>
<comment type="caution">
    <text evidence="2">The sequence shown here is derived from an EMBL/GenBank/DDBJ whole genome shotgun (WGS) entry which is preliminary data.</text>
</comment>
<proteinExistence type="predicted"/>
<feature type="compositionally biased region" description="Pro residues" evidence="1">
    <location>
        <begin position="1"/>
        <end position="19"/>
    </location>
</feature>
<sequence>MPKPAPKPVNKPAPKPKPVPKAEPKPETPKAAARPAPEPAPVPVAPPAGLNAAMPSPVCGAQAARYEGDKGFALWVTRKGRAEIENPLRPLTPEVSEVLQVTIAGKAATAYGPDLRALRRGPAPGALEAQVGAPIRWEAALPALPDPITIVSEAGETLARLGFRECTEAPPVKAAPEAKGKEPKGKEARAARRTGEAGAPAGKPAAKAAPKAPPGFSLPQGAIGE</sequence>
<feature type="region of interest" description="Disordered" evidence="1">
    <location>
        <begin position="166"/>
        <end position="225"/>
    </location>
</feature>
<feature type="compositionally biased region" description="Basic and acidic residues" evidence="1">
    <location>
        <begin position="176"/>
        <end position="195"/>
    </location>
</feature>
<dbReference type="Proteomes" id="UP000474159">
    <property type="component" value="Unassembled WGS sequence"/>
</dbReference>